<reference evidence="2" key="1">
    <citation type="submission" date="2016-10" db="EMBL/GenBank/DDBJ databases">
        <authorList>
            <person name="Varghese N."/>
            <person name="Submissions S."/>
        </authorList>
    </citation>
    <scope>NUCLEOTIDE SEQUENCE [LARGE SCALE GENOMIC DNA]</scope>
    <source>
        <strain evidence="2">Z-7934</strain>
    </source>
</reference>
<evidence type="ECO:0000313" key="1">
    <source>
        <dbReference type="EMBL" id="SFI44038.1"/>
    </source>
</evidence>
<sequence>AAEPLGLMSFSDGSPSAANTSITIKSLDDFQNYNQFEAFLRAVDNGLYFSDGTASVEVVYTRGNPLKETLHIYEELFFAPVARGKALLRRERSHFYIVVQAAGSAGGTDRPSAAAVFSVLEQTPGSSSQTLTVSEIHHIAFENTLSSRQVAFKLDGSSRLLGPGHPIKRVEMVESIDYSPYEGYVSRLEQMLLDFQGDSEINTDLDAFVAFLQNLTENPRDHESMPYYLPPVIRTKVTSGDVTPTVLYYLRRFGSDWVGLFPYGDYVVIGLNEINRAINERFNLDAKVDYTIYTRGAPLSIQYAESFVSQIENDNNSIFTPTPDQAGNIRKGLVRQVGLQVEHGYLQKIGDHISVEIEMMTLPDDLSGLMEHFTEEQQAQLLDENTGLKPMPYEIHTDYSMVIGGKVHYFDNMDRHSSW</sequence>
<name>A0A1I3I7S1_9FIRM</name>
<keyword evidence="2" id="KW-1185">Reference proteome</keyword>
<accession>A0A1I3I7S1</accession>
<organism evidence="1 2">
    <name type="scientific">Tindallia magadiensis</name>
    <dbReference type="NCBI Taxonomy" id="69895"/>
    <lineage>
        <taxon>Bacteria</taxon>
        <taxon>Bacillati</taxon>
        <taxon>Bacillota</taxon>
        <taxon>Clostridia</taxon>
        <taxon>Peptostreptococcales</taxon>
        <taxon>Tindalliaceae</taxon>
        <taxon>Tindallia</taxon>
    </lineage>
</organism>
<evidence type="ECO:0000313" key="2">
    <source>
        <dbReference type="Proteomes" id="UP000199287"/>
    </source>
</evidence>
<dbReference type="Proteomes" id="UP000199287">
    <property type="component" value="Unassembled WGS sequence"/>
</dbReference>
<gene>
    <name evidence="1" type="ORF">SAMN05192551_1281</name>
</gene>
<dbReference type="EMBL" id="FOQA01000028">
    <property type="protein sequence ID" value="SFI44038.1"/>
    <property type="molecule type" value="Genomic_DNA"/>
</dbReference>
<proteinExistence type="predicted"/>
<dbReference type="RefSeq" id="WP_177208951.1">
    <property type="nucleotide sequence ID" value="NZ_FOQA01000028.1"/>
</dbReference>
<dbReference type="AlphaFoldDB" id="A0A1I3I7S1"/>
<protein>
    <submittedName>
        <fullName evidence="1">Uncharacterized protein</fullName>
    </submittedName>
</protein>
<feature type="non-terminal residue" evidence="1">
    <location>
        <position position="1"/>
    </location>
</feature>